<evidence type="ECO:0000256" key="1">
    <source>
        <dbReference type="SAM" id="MobiDB-lite"/>
    </source>
</evidence>
<proteinExistence type="predicted"/>
<feature type="transmembrane region" description="Helical" evidence="2">
    <location>
        <begin position="246"/>
        <end position="265"/>
    </location>
</feature>
<feature type="transmembrane region" description="Helical" evidence="2">
    <location>
        <begin position="303"/>
        <end position="322"/>
    </location>
</feature>
<accession>A0A9K3CSH7</accession>
<reference evidence="3 4" key="1">
    <citation type="journal article" date="2018" name="PLoS ONE">
        <title>The draft genome of Kipferlia bialata reveals reductive genome evolution in fornicate parasites.</title>
        <authorList>
            <person name="Tanifuji G."/>
            <person name="Takabayashi S."/>
            <person name="Kume K."/>
            <person name="Takagi M."/>
            <person name="Nakayama T."/>
            <person name="Kamikawa R."/>
            <person name="Inagaki Y."/>
            <person name="Hashimoto T."/>
        </authorList>
    </citation>
    <scope>NUCLEOTIDE SEQUENCE [LARGE SCALE GENOMIC DNA]</scope>
    <source>
        <strain evidence="3">NY0173</strain>
    </source>
</reference>
<keyword evidence="2" id="KW-0472">Membrane</keyword>
<evidence type="ECO:0000313" key="3">
    <source>
        <dbReference type="EMBL" id="GIQ82351.1"/>
    </source>
</evidence>
<feature type="transmembrane region" description="Helical" evidence="2">
    <location>
        <begin position="213"/>
        <end position="234"/>
    </location>
</feature>
<keyword evidence="2" id="KW-1133">Transmembrane helix</keyword>
<comment type="caution">
    <text evidence="3">The sequence shown here is derived from an EMBL/GenBank/DDBJ whole genome shotgun (WGS) entry which is preliminary data.</text>
</comment>
<feature type="transmembrane region" description="Helical" evidence="2">
    <location>
        <begin position="146"/>
        <end position="165"/>
    </location>
</feature>
<keyword evidence="4" id="KW-1185">Reference proteome</keyword>
<dbReference type="Proteomes" id="UP000265618">
    <property type="component" value="Unassembled WGS sequence"/>
</dbReference>
<gene>
    <name evidence="3" type="ORF">KIPB_003470</name>
</gene>
<dbReference type="EMBL" id="BDIP01000668">
    <property type="protein sequence ID" value="GIQ82351.1"/>
    <property type="molecule type" value="Genomic_DNA"/>
</dbReference>
<name>A0A9K3CSH7_9EUKA</name>
<protein>
    <submittedName>
        <fullName evidence="3">Uncharacterized protein</fullName>
    </submittedName>
</protein>
<sequence length="555" mass="61180">MPRGPGTQGIHELLAVNQDWMVGVSPIDLRRQEGLSISSREIQGTIAAQIFHMPEAPVEDKLPTPSPTPATEGEKGDHVSNLDLQNAVATEQVRMILEGGETTAEAEAPAVADAADDPSVADVADVAETESDEVASADSKPSIRRYHAAGLLCVLLTLAFLIAQISHNFYTLYPCVCKDCRGEELDCSHSGQCLGSDLDGVDACYPSCHNFDLFSSTTAYLAFLVTFVVSEIVFTRQGLPQQYRKAVSMCHILVGVAMVVWVLYIPRVQRVLFGFSLVGPGTRQFLSLFNSTPVGDSSLTWEFVGYMMCPVLLQWLGSVMLNRTRKRPIDIRESLAYAKAMVLPKLFSWWAVDPIATDREKAKQVVAQKGVPRVHYHKAKPRNRIWKAPQMFEHGTTPADSVSVDVTSPVEVAPAQADPRPPSPHTPAGMVGFAFPSSHTDTAGVDLDVPAPRFEGDTSFAYFRFWLRSGTKLGQFIDKLDHAVPCYKVKWKKVDGRYNVYAFFNSDEGGEDRLDRVVERAAELQGLCIAQWYFSKPVMEDDGTSMRHCSVYPIA</sequence>
<evidence type="ECO:0000256" key="2">
    <source>
        <dbReference type="SAM" id="Phobius"/>
    </source>
</evidence>
<dbReference type="AlphaFoldDB" id="A0A9K3CSH7"/>
<feature type="region of interest" description="Disordered" evidence="1">
    <location>
        <begin position="55"/>
        <end position="78"/>
    </location>
</feature>
<organism evidence="3 4">
    <name type="scientific">Kipferlia bialata</name>
    <dbReference type="NCBI Taxonomy" id="797122"/>
    <lineage>
        <taxon>Eukaryota</taxon>
        <taxon>Metamonada</taxon>
        <taxon>Carpediemonas-like organisms</taxon>
        <taxon>Kipferlia</taxon>
    </lineage>
</organism>
<keyword evidence="2" id="KW-0812">Transmembrane</keyword>
<evidence type="ECO:0000313" key="4">
    <source>
        <dbReference type="Proteomes" id="UP000265618"/>
    </source>
</evidence>